<protein>
    <submittedName>
        <fullName evidence="2">Acetyltransferase</fullName>
    </submittedName>
</protein>
<dbReference type="HOGENOM" id="CLU_087926_0_0_3"/>
<organism evidence="2 3">
    <name type="scientific">Dactylococcopsis salina (strain PCC 8305)</name>
    <name type="common">Myxobactron salinum</name>
    <dbReference type="NCBI Taxonomy" id="13035"/>
    <lineage>
        <taxon>Bacteria</taxon>
        <taxon>Bacillati</taxon>
        <taxon>Cyanobacteriota</taxon>
        <taxon>Cyanophyceae</taxon>
        <taxon>Nodosilineales</taxon>
        <taxon>Cymatolegaceae</taxon>
        <taxon>Dactylococcopsis</taxon>
    </lineage>
</organism>
<dbReference type="EMBL" id="CP003944">
    <property type="protein sequence ID" value="AFZ49125.1"/>
    <property type="molecule type" value="Genomic_DNA"/>
</dbReference>
<dbReference type="Pfam" id="PF00583">
    <property type="entry name" value="Acetyltransf_1"/>
    <property type="match status" value="1"/>
</dbReference>
<accession>K9YRY4</accession>
<dbReference type="InterPro" id="IPR000182">
    <property type="entry name" value="GNAT_dom"/>
</dbReference>
<dbReference type="eggNOG" id="COG0456">
    <property type="taxonomic scope" value="Bacteria"/>
</dbReference>
<dbReference type="RefSeq" id="WP_015228138.1">
    <property type="nucleotide sequence ID" value="NC_019780.1"/>
</dbReference>
<name>K9YRY4_DACS8</name>
<keyword evidence="3" id="KW-1185">Reference proteome</keyword>
<evidence type="ECO:0000313" key="2">
    <source>
        <dbReference type="EMBL" id="AFZ49125.1"/>
    </source>
</evidence>
<proteinExistence type="predicted"/>
<dbReference type="CDD" id="cd04301">
    <property type="entry name" value="NAT_SF"/>
    <property type="match status" value="1"/>
</dbReference>
<dbReference type="PANTHER" id="PTHR47443:SF3">
    <property type="entry name" value="GCN5-RELATED N-ACETYLTRANSFERASE 4, CHLOROPLASTIC"/>
    <property type="match status" value="1"/>
</dbReference>
<dbReference type="PROSITE" id="PS51186">
    <property type="entry name" value="GNAT"/>
    <property type="match status" value="1"/>
</dbReference>
<feature type="domain" description="N-acetyltransferase" evidence="1">
    <location>
        <begin position="33"/>
        <end position="196"/>
    </location>
</feature>
<dbReference type="SUPFAM" id="SSF55729">
    <property type="entry name" value="Acyl-CoA N-acyltransferases (Nat)"/>
    <property type="match status" value="1"/>
</dbReference>
<evidence type="ECO:0000313" key="3">
    <source>
        <dbReference type="Proteomes" id="UP000010482"/>
    </source>
</evidence>
<sequence length="209" mass="23546">MVLDSVNSPTTTLVNVYTSSLSNPYPHPQVESFTVRHARTQDLGAVSEVLTHSFHSCQGWGILMYPFLKLGIYEDIRSRLCGDRAHYGCLVATTTSDKIVGVVELGLSCPEGWIPKQYESTYISNLAVSPNYRRQGIARHLLRSCEKLTSEWGFRSVYLHVLDNNQQAQQLYDQCGYQLKRVELSLTAWLLQQPRRLLLGKSLSPKIGG</sequence>
<dbReference type="Gene3D" id="3.40.630.30">
    <property type="match status" value="1"/>
</dbReference>
<dbReference type="InterPro" id="IPR016181">
    <property type="entry name" value="Acyl_CoA_acyltransferase"/>
</dbReference>
<gene>
    <name evidence="2" type="ORF">Dacsa_0322</name>
</gene>
<dbReference type="Proteomes" id="UP000010482">
    <property type="component" value="Chromosome"/>
</dbReference>
<dbReference type="OrthoDB" id="482525at2"/>
<dbReference type="KEGG" id="dsl:Dacsa_0322"/>
<dbReference type="STRING" id="13035.Dacsa_0322"/>
<evidence type="ECO:0000259" key="1">
    <source>
        <dbReference type="PROSITE" id="PS51186"/>
    </source>
</evidence>
<dbReference type="GO" id="GO:0016747">
    <property type="term" value="F:acyltransferase activity, transferring groups other than amino-acyl groups"/>
    <property type="evidence" value="ECO:0007669"/>
    <property type="project" value="InterPro"/>
</dbReference>
<dbReference type="PANTHER" id="PTHR47443">
    <property type="entry name" value="ACYL-COA N-ACYLTRANSFERASES (NAT) SUPERFAMILY PROTEIN"/>
    <property type="match status" value="1"/>
</dbReference>
<reference evidence="2" key="1">
    <citation type="submission" date="2012-04" db="EMBL/GenBank/DDBJ databases">
        <title>Finished genome of Dactylococcopsis salina PCC 8305.</title>
        <authorList>
            <consortium name="US DOE Joint Genome Institute"/>
            <person name="Gugger M."/>
            <person name="Coursin T."/>
            <person name="Rippka R."/>
            <person name="Tandeau De Marsac N."/>
            <person name="Huntemann M."/>
            <person name="Wei C.-L."/>
            <person name="Han J."/>
            <person name="Detter J.C."/>
            <person name="Han C."/>
            <person name="Tapia R."/>
            <person name="Daligault H."/>
            <person name="Chen A."/>
            <person name="Krypides N."/>
            <person name="Mavromatis K."/>
            <person name="Markowitz V."/>
            <person name="Szeto E."/>
            <person name="Ivanova N."/>
            <person name="Ovchinnikova G."/>
            <person name="Pagani I."/>
            <person name="Pati A."/>
            <person name="Goodwin L."/>
            <person name="Peters L."/>
            <person name="Pitluck S."/>
            <person name="Woyke T."/>
            <person name="Kerfeld C."/>
        </authorList>
    </citation>
    <scope>NUCLEOTIDE SEQUENCE [LARGE SCALE GENOMIC DNA]</scope>
    <source>
        <strain evidence="2">PCC 8305</strain>
    </source>
</reference>
<dbReference type="AlphaFoldDB" id="K9YRY4"/>